<sequence length="508" mass="52866">MYINSFGLAAIAIVTTSGHARAQTTTSASAAGSCPTVLTSSNYDAPVVGSGYIAQLIVTGLTKPRGLIFDKNGALLVVESGVGITRIQFDDRGGTCLLQSQSSTALIRDNSLNHGIELSDDGETLYASSSSEVYSWPYDPSSSSLGNNQTLITNMSNTDHTTRTLLLSRKSPGLLLVSRGSSENIDDAAASITSGHSQIRVFNISSPPATPLDYAIDGRLLGWGLRNSVGVAEHPDTGGIYSVENSADQLERQGTDIHQDNPGEEMNFHGYLNSSSSTTTQPEQGGNYGYPHCFALWDTTNLPNKGDMKVGSQFALDPSPTLNDTTCEEDYVAPRLTFQAHMAPLDIKFTSDGSLAYVSFHGSWNRDEPVGYKLSVVSFANGEPVAPADSTEAAVDILSNADNSRCPGNCFRPAGLAIDGRGRVYMSSDATGEIYVLQRVEMSATGGGGGGGGSSTSSGGGTLVTSTTTGTSTPNAAAGSVPGSGEGWLLVTLTLALSLFGGAFFVAA</sequence>
<comment type="caution">
    <text evidence="5">The sequence shown here is derived from an EMBL/GenBank/DDBJ whole genome shotgun (WGS) entry which is preliminary data.</text>
</comment>
<dbReference type="EMBL" id="JANBVN010000067">
    <property type="protein sequence ID" value="KAJ9151021.1"/>
    <property type="molecule type" value="Genomic_DNA"/>
</dbReference>
<evidence type="ECO:0000259" key="4">
    <source>
        <dbReference type="Pfam" id="PF22807"/>
    </source>
</evidence>
<dbReference type="Gene3D" id="2.120.10.30">
    <property type="entry name" value="TolB, C-terminal domain"/>
    <property type="match status" value="1"/>
</dbReference>
<feature type="region of interest" description="Disordered" evidence="1">
    <location>
        <begin position="446"/>
        <end position="480"/>
    </location>
</feature>
<evidence type="ECO:0000313" key="6">
    <source>
        <dbReference type="Proteomes" id="UP001174691"/>
    </source>
</evidence>
<evidence type="ECO:0000256" key="2">
    <source>
        <dbReference type="SAM" id="Phobius"/>
    </source>
</evidence>
<keyword evidence="2" id="KW-0472">Membrane</keyword>
<feature type="compositionally biased region" description="Gly residues" evidence="1">
    <location>
        <begin position="446"/>
        <end position="462"/>
    </location>
</feature>
<dbReference type="InterPro" id="IPR011041">
    <property type="entry name" value="Quinoprot_gluc/sorb_DH_b-prop"/>
</dbReference>
<accession>A0AA38VU17</accession>
<dbReference type="SUPFAM" id="SSF50952">
    <property type="entry name" value="Soluble quinoprotein glucose dehydrogenase"/>
    <property type="match status" value="1"/>
</dbReference>
<dbReference type="PANTHER" id="PTHR47572:SF4">
    <property type="entry name" value="LACTONASE DRP35"/>
    <property type="match status" value="1"/>
</dbReference>
<feature type="domain" description="Pyrroloquinoline quinone-dependent pyranose dehydrogenase beta-propeller" evidence="4">
    <location>
        <begin position="47"/>
        <end position="439"/>
    </location>
</feature>
<reference evidence="5" key="1">
    <citation type="submission" date="2022-07" db="EMBL/GenBank/DDBJ databases">
        <title>Fungi with potential for degradation of polypropylene.</title>
        <authorList>
            <person name="Gostincar C."/>
        </authorList>
    </citation>
    <scope>NUCLEOTIDE SEQUENCE</scope>
    <source>
        <strain evidence="5">EXF-13287</strain>
    </source>
</reference>
<feature type="transmembrane region" description="Helical" evidence="2">
    <location>
        <begin position="487"/>
        <end position="507"/>
    </location>
</feature>
<evidence type="ECO:0000256" key="3">
    <source>
        <dbReference type="SAM" id="SignalP"/>
    </source>
</evidence>
<dbReference type="InterPro" id="IPR051262">
    <property type="entry name" value="SMP-30/CGR1_Lactonase"/>
</dbReference>
<feature type="signal peptide" evidence="3">
    <location>
        <begin position="1"/>
        <end position="22"/>
    </location>
</feature>
<feature type="chain" id="PRO_5041375404" evidence="3">
    <location>
        <begin position="23"/>
        <end position="508"/>
    </location>
</feature>
<gene>
    <name evidence="5" type="ORF">NKR19_g5090</name>
</gene>
<protein>
    <submittedName>
        <fullName evidence="5">Soluble quino protein glucose dehydrogenase</fullName>
    </submittedName>
</protein>
<dbReference type="AlphaFoldDB" id="A0AA38VU17"/>
<dbReference type="PANTHER" id="PTHR47572">
    <property type="entry name" value="LIPOPROTEIN-RELATED"/>
    <property type="match status" value="1"/>
</dbReference>
<keyword evidence="3" id="KW-0732">Signal</keyword>
<evidence type="ECO:0000256" key="1">
    <source>
        <dbReference type="SAM" id="MobiDB-lite"/>
    </source>
</evidence>
<keyword evidence="6" id="KW-1185">Reference proteome</keyword>
<dbReference type="InterPro" id="IPR054539">
    <property type="entry name" value="Beta-prop_PDH"/>
</dbReference>
<keyword evidence="2" id="KW-1133">Transmembrane helix</keyword>
<keyword evidence="2" id="KW-0812">Transmembrane</keyword>
<dbReference type="InterPro" id="IPR011042">
    <property type="entry name" value="6-blade_b-propeller_TolB-like"/>
</dbReference>
<proteinExistence type="predicted"/>
<dbReference type="Pfam" id="PF22807">
    <property type="entry name" value="TrAA12"/>
    <property type="match status" value="1"/>
</dbReference>
<name>A0AA38VU17_9PEZI</name>
<organism evidence="5 6">
    <name type="scientific">Coniochaeta hoffmannii</name>
    <dbReference type="NCBI Taxonomy" id="91930"/>
    <lineage>
        <taxon>Eukaryota</taxon>
        <taxon>Fungi</taxon>
        <taxon>Dikarya</taxon>
        <taxon>Ascomycota</taxon>
        <taxon>Pezizomycotina</taxon>
        <taxon>Sordariomycetes</taxon>
        <taxon>Sordariomycetidae</taxon>
        <taxon>Coniochaetales</taxon>
        <taxon>Coniochaetaceae</taxon>
        <taxon>Coniochaeta</taxon>
    </lineage>
</organism>
<evidence type="ECO:0000313" key="5">
    <source>
        <dbReference type="EMBL" id="KAJ9151021.1"/>
    </source>
</evidence>
<feature type="compositionally biased region" description="Low complexity" evidence="1">
    <location>
        <begin position="463"/>
        <end position="473"/>
    </location>
</feature>
<dbReference type="Proteomes" id="UP001174691">
    <property type="component" value="Unassembled WGS sequence"/>
</dbReference>